<dbReference type="EMBL" id="GBXM01080961">
    <property type="protein sequence ID" value="JAH27616.1"/>
    <property type="molecule type" value="Transcribed_RNA"/>
</dbReference>
<reference evidence="1" key="2">
    <citation type="journal article" date="2015" name="Fish Shellfish Immunol.">
        <title>Early steps in the European eel (Anguilla anguilla)-Vibrio vulnificus interaction in the gills: Role of the RtxA13 toxin.</title>
        <authorList>
            <person name="Callol A."/>
            <person name="Pajuelo D."/>
            <person name="Ebbesson L."/>
            <person name="Teles M."/>
            <person name="MacKenzie S."/>
            <person name="Amaro C."/>
        </authorList>
    </citation>
    <scope>NUCLEOTIDE SEQUENCE</scope>
</reference>
<accession>A0A0E9REN1</accession>
<name>A0A0E9REN1_ANGAN</name>
<protein>
    <submittedName>
        <fullName evidence="1">Uncharacterized protein</fullName>
    </submittedName>
</protein>
<reference evidence="1" key="1">
    <citation type="submission" date="2014-11" db="EMBL/GenBank/DDBJ databases">
        <authorList>
            <person name="Amaro Gonzalez C."/>
        </authorList>
    </citation>
    <scope>NUCLEOTIDE SEQUENCE</scope>
</reference>
<sequence>MLYSLRMWQYSQSLRVGGILTELAVFSQSWWYSH</sequence>
<organism evidence="1">
    <name type="scientific">Anguilla anguilla</name>
    <name type="common">European freshwater eel</name>
    <name type="synonym">Muraena anguilla</name>
    <dbReference type="NCBI Taxonomy" id="7936"/>
    <lineage>
        <taxon>Eukaryota</taxon>
        <taxon>Metazoa</taxon>
        <taxon>Chordata</taxon>
        <taxon>Craniata</taxon>
        <taxon>Vertebrata</taxon>
        <taxon>Euteleostomi</taxon>
        <taxon>Actinopterygii</taxon>
        <taxon>Neopterygii</taxon>
        <taxon>Teleostei</taxon>
        <taxon>Anguilliformes</taxon>
        <taxon>Anguillidae</taxon>
        <taxon>Anguilla</taxon>
    </lineage>
</organism>
<dbReference type="AlphaFoldDB" id="A0A0E9REN1"/>
<evidence type="ECO:0000313" key="1">
    <source>
        <dbReference type="EMBL" id="JAH27616.1"/>
    </source>
</evidence>
<proteinExistence type="predicted"/>